<gene>
    <name evidence="1" type="ORF">CDG60_03235</name>
</gene>
<dbReference type="Proteomes" id="UP000263753">
    <property type="component" value="Chromosome"/>
</dbReference>
<dbReference type="RefSeq" id="WP_087513708.1">
    <property type="nucleotide sequence ID" value="NZ_CP032134.1"/>
</dbReference>
<accession>A0A3B7LS97</accession>
<protein>
    <recommendedName>
        <fullName evidence="3">PIN-like domain-containing protein</fullName>
    </recommendedName>
</protein>
<reference evidence="2" key="1">
    <citation type="submission" date="2018-09" db="EMBL/GenBank/DDBJ databases">
        <title>The complete genome of Acinetobacter sp. strain WCHAc010005.</title>
        <authorList>
            <person name="Hu Y."/>
            <person name="Long H."/>
            <person name="Feng Y."/>
            <person name="Zong Z."/>
        </authorList>
    </citation>
    <scope>NUCLEOTIDE SEQUENCE [LARGE SCALE GENOMIC DNA]</scope>
    <source>
        <strain evidence="2">WCHAc010005</strain>
    </source>
</reference>
<evidence type="ECO:0000313" key="2">
    <source>
        <dbReference type="Proteomes" id="UP000263753"/>
    </source>
</evidence>
<name>A0A3B7LS97_9GAMM</name>
<dbReference type="EMBL" id="CP032134">
    <property type="protein sequence ID" value="AXY55692.1"/>
    <property type="molecule type" value="Genomic_DNA"/>
</dbReference>
<evidence type="ECO:0000313" key="1">
    <source>
        <dbReference type="EMBL" id="AXY55692.1"/>
    </source>
</evidence>
<organism evidence="1 2">
    <name type="scientific">Acinetobacter chinensis</name>
    <dbReference type="NCBI Taxonomy" id="2004650"/>
    <lineage>
        <taxon>Bacteria</taxon>
        <taxon>Pseudomonadati</taxon>
        <taxon>Pseudomonadota</taxon>
        <taxon>Gammaproteobacteria</taxon>
        <taxon>Moraxellales</taxon>
        <taxon>Moraxellaceae</taxon>
        <taxon>Acinetobacter</taxon>
    </lineage>
</organism>
<evidence type="ECO:0008006" key="3">
    <source>
        <dbReference type="Google" id="ProtNLM"/>
    </source>
</evidence>
<sequence length="334" mass="37810">MNSKAVLLDLENNMPTAKLLREIIEHFPVLYLFNCKGNFEYTLEDMTEFSGWVSSGQVVILDVPEASQKEFEYAVLVGQLMALLEPDSHVEVISAQSGIEVLIDLLSGADISCSLIQISSDTGRAVYVLPDAETFKQKPLLQQVKKYCDALGRMTGKPNTVEKLKNSIANILQMVPEKTQQVVGAMINLKIIKRHEDQIAYRKKILRQWIQLNLNGSPVPPENSVDLSTAVTQLQITAESSPNLKTDIIEAASQDVQTELYKNFGQIDPVQLEVVRKLSQLKNEKPRDIYQLRDLLGTMFPQSDVRLLLKELIEKGYIYWNGHEILYSHEMYLN</sequence>
<dbReference type="AlphaFoldDB" id="A0A3B7LS97"/>
<dbReference type="KEGG" id="achi:CDG60_03235"/>
<proteinExistence type="predicted"/>